<dbReference type="EMBL" id="BAABIK010000013">
    <property type="protein sequence ID" value="GAA4942751.1"/>
    <property type="molecule type" value="Genomic_DNA"/>
</dbReference>
<organism evidence="1 2">
    <name type="scientific">Streptomonospora halophila</name>
    <dbReference type="NCBI Taxonomy" id="427369"/>
    <lineage>
        <taxon>Bacteria</taxon>
        <taxon>Bacillati</taxon>
        <taxon>Actinomycetota</taxon>
        <taxon>Actinomycetes</taxon>
        <taxon>Streptosporangiales</taxon>
        <taxon>Nocardiopsidaceae</taxon>
        <taxon>Streptomonospora</taxon>
    </lineage>
</organism>
<keyword evidence="2" id="KW-1185">Reference proteome</keyword>
<reference evidence="2" key="1">
    <citation type="journal article" date="2019" name="Int. J. Syst. Evol. Microbiol.">
        <title>The Global Catalogue of Microorganisms (GCM) 10K type strain sequencing project: providing services to taxonomists for standard genome sequencing and annotation.</title>
        <authorList>
            <consortium name="The Broad Institute Genomics Platform"/>
            <consortium name="The Broad Institute Genome Sequencing Center for Infectious Disease"/>
            <person name="Wu L."/>
            <person name="Ma J."/>
        </authorList>
    </citation>
    <scope>NUCLEOTIDE SEQUENCE [LARGE SCALE GENOMIC DNA]</scope>
    <source>
        <strain evidence="2">JCM 18123</strain>
    </source>
</reference>
<dbReference type="RefSeq" id="WP_345556815.1">
    <property type="nucleotide sequence ID" value="NZ_BAABIK010000013.1"/>
</dbReference>
<evidence type="ECO:0000313" key="1">
    <source>
        <dbReference type="EMBL" id="GAA4942751.1"/>
    </source>
</evidence>
<dbReference type="Proteomes" id="UP001499993">
    <property type="component" value="Unassembled WGS sequence"/>
</dbReference>
<proteinExistence type="predicted"/>
<accession>A0ABP9GHB3</accession>
<sequence>MLPLGAGGLVMTAVIVAVAKWRGLRLSLLRGNASAAADRPPERV</sequence>
<name>A0ABP9GHB3_9ACTN</name>
<gene>
    <name evidence="1" type="ORF">GCM10023224_26560</name>
</gene>
<protein>
    <submittedName>
        <fullName evidence="1">Uncharacterized protein</fullName>
    </submittedName>
</protein>
<evidence type="ECO:0000313" key="2">
    <source>
        <dbReference type="Proteomes" id="UP001499993"/>
    </source>
</evidence>
<comment type="caution">
    <text evidence="1">The sequence shown here is derived from an EMBL/GenBank/DDBJ whole genome shotgun (WGS) entry which is preliminary data.</text>
</comment>